<dbReference type="SUPFAM" id="SSF53474">
    <property type="entry name" value="alpha/beta-Hydrolases"/>
    <property type="match status" value="1"/>
</dbReference>
<evidence type="ECO:0000259" key="2">
    <source>
        <dbReference type="Pfam" id="PF00561"/>
    </source>
</evidence>
<evidence type="ECO:0000256" key="1">
    <source>
        <dbReference type="ARBA" id="ARBA00022801"/>
    </source>
</evidence>
<dbReference type="GO" id="GO:0016787">
    <property type="term" value="F:hydrolase activity"/>
    <property type="evidence" value="ECO:0007669"/>
    <property type="project" value="UniProtKB-KW"/>
</dbReference>
<dbReference type="RefSeq" id="WP_377280104.1">
    <property type="nucleotide sequence ID" value="NZ_JBHSGL010000015.1"/>
</dbReference>
<keyword evidence="1 3" id="KW-0378">Hydrolase</keyword>
<dbReference type="InterPro" id="IPR029058">
    <property type="entry name" value="AB_hydrolase_fold"/>
</dbReference>
<dbReference type="PANTHER" id="PTHR43798:SF31">
    <property type="entry name" value="AB HYDROLASE SUPERFAMILY PROTEIN YCLE"/>
    <property type="match status" value="1"/>
</dbReference>
<evidence type="ECO:0000313" key="4">
    <source>
        <dbReference type="Proteomes" id="UP001595932"/>
    </source>
</evidence>
<organism evidence="3 4">
    <name type="scientific">Planococcus dechangensis</name>
    <dbReference type="NCBI Taxonomy" id="1176255"/>
    <lineage>
        <taxon>Bacteria</taxon>
        <taxon>Bacillati</taxon>
        <taxon>Bacillota</taxon>
        <taxon>Bacilli</taxon>
        <taxon>Bacillales</taxon>
        <taxon>Caryophanaceae</taxon>
        <taxon>Planococcus</taxon>
    </lineage>
</organism>
<keyword evidence="4" id="KW-1185">Reference proteome</keyword>
<gene>
    <name evidence="3" type="ORF">ACFO5U_16160</name>
</gene>
<dbReference type="Gene3D" id="3.40.50.1820">
    <property type="entry name" value="alpha/beta hydrolase"/>
    <property type="match status" value="1"/>
</dbReference>
<evidence type="ECO:0000313" key="3">
    <source>
        <dbReference type="EMBL" id="MFC4714387.1"/>
    </source>
</evidence>
<name>A0ABV9MEX8_9BACL</name>
<dbReference type="PANTHER" id="PTHR43798">
    <property type="entry name" value="MONOACYLGLYCEROL LIPASE"/>
    <property type="match status" value="1"/>
</dbReference>
<protein>
    <submittedName>
        <fullName evidence="3">Alpha/beta fold hydrolase</fullName>
    </submittedName>
</protein>
<accession>A0ABV9MEX8</accession>
<dbReference type="InterPro" id="IPR000073">
    <property type="entry name" value="AB_hydrolase_1"/>
</dbReference>
<dbReference type="PRINTS" id="PR00111">
    <property type="entry name" value="ABHYDROLASE"/>
</dbReference>
<dbReference type="EMBL" id="JBHSGL010000015">
    <property type="protein sequence ID" value="MFC4714387.1"/>
    <property type="molecule type" value="Genomic_DNA"/>
</dbReference>
<proteinExistence type="predicted"/>
<feature type="domain" description="AB hydrolase-1" evidence="2">
    <location>
        <begin position="20"/>
        <end position="243"/>
    </location>
</feature>
<dbReference type="Pfam" id="PF00561">
    <property type="entry name" value="Abhydrolase_1"/>
    <property type="match status" value="1"/>
</dbReference>
<dbReference type="Proteomes" id="UP001595932">
    <property type="component" value="Unassembled WGS sequence"/>
</dbReference>
<reference evidence="4" key="1">
    <citation type="journal article" date="2019" name="Int. J. Syst. Evol. Microbiol.">
        <title>The Global Catalogue of Microorganisms (GCM) 10K type strain sequencing project: providing services to taxonomists for standard genome sequencing and annotation.</title>
        <authorList>
            <consortium name="The Broad Institute Genomics Platform"/>
            <consortium name="The Broad Institute Genome Sequencing Center for Infectious Disease"/>
            <person name="Wu L."/>
            <person name="Ma J."/>
        </authorList>
    </citation>
    <scope>NUCLEOTIDE SEQUENCE [LARGE SCALE GENOMIC DNA]</scope>
    <source>
        <strain evidence="4">CGMCC 1.12151</strain>
    </source>
</reference>
<dbReference type="InterPro" id="IPR050266">
    <property type="entry name" value="AB_hydrolase_sf"/>
</dbReference>
<comment type="caution">
    <text evidence="3">The sequence shown here is derived from an EMBL/GenBank/DDBJ whole genome shotgun (WGS) entry which is preliminary data.</text>
</comment>
<sequence length="258" mass="29188">MPIFNANGVDLYYEDTGHGKPLVLFHGLTSSSAMFYREITFFKNKRRVIALDSRGHGHSDKPQSYSLDDHIQDGVALLDHLDLKGADVLGVSMGSYIAQGVAARRPDKIRKLLLVATKSFGEQSSMTALFDRYPDEFDGLSIRDKLAKSEHYIYHRLEKVKKWQKKTFDNSEQLSLGQQGIASRALETFDLRTELEKIQAETLVISGRYDELNTPDDGRETARLIPHASFMEFKSSGHAPNVEQLRLFLGIAENFFDD</sequence>